<protein>
    <submittedName>
        <fullName evidence="2">Uncharacterized protein</fullName>
    </submittedName>
</protein>
<organism evidence="2 3">
    <name type="scientific">candidate division WWE3 bacterium</name>
    <dbReference type="NCBI Taxonomy" id="2053526"/>
    <lineage>
        <taxon>Bacteria</taxon>
        <taxon>Katanobacteria</taxon>
    </lineage>
</organism>
<accession>A0A928TTH1</accession>
<keyword evidence="1" id="KW-0812">Transmembrane</keyword>
<keyword evidence="1" id="KW-1133">Transmembrane helix</keyword>
<evidence type="ECO:0000313" key="3">
    <source>
        <dbReference type="Proteomes" id="UP000710385"/>
    </source>
</evidence>
<feature type="transmembrane region" description="Helical" evidence="1">
    <location>
        <begin position="21"/>
        <end position="42"/>
    </location>
</feature>
<dbReference type="AlphaFoldDB" id="A0A928TTH1"/>
<name>A0A928TTH1_UNCKA</name>
<gene>
    <name evidence="2" type="ORF">HS096_05925</name>
</gene>
<keyword evidence="1" id="KW-0472">Membrane</keyword>
<evidence type="ECO:0000256" key="1">
    <source>
        <dbReference type="SAM" id="Phobius"/>
    </source>
</evidence>
<reference evidence="2" key="1">
    <citation type="submission" date="2020-05" db="EMBL/GenBank/DDBJ databases">
        <title>High-Quality Genomes of Partial-Nitritation/Anammox System by Hierarchical Clustering Based Hybrid Assembly.</title>
        <authorList>
            <person name="Liu L."/>
            <person name="Wang Y."/>
            <person name="Che Y."/>
            <person name="Chen Y."/>
            <person name="Xia Y."/>
            <person name="Luo R."/>
            <person name="Cheng S.H."/>
            <person name="Zheng C."/>
            <person name="Zhang T."/>
        </authorList>
    </citation>
    <scope>NUCLEOTIDE SEQUENCE</scope>
    <source>
        <strain evidence="2">H1_PAT1</strain>
    </source>
</reference>
<proteinExistence type="predicted"/>
<dbReference type="EMBL" id="JABTTY010000002">
    <property type="protein sequence ID" value="MBE7525824.1"/>
    <property type="molecule type" value="Genomic_DNA"/>
</dbReference>
<sequence>MSTKISSTIVAAWEKIMAAKILSSIITALTFYLVATVLISIFKLNSSPDQIFLSKPIKPEVIELGSQNLDKLNKEINNIKSILVFTIDDRAIYLVPDSHKFTAQPNQTSIEEMILQYVSGSNSAYATNCPDMTHYKHGICHGPGWDGGIFYAERICECVLKQ</sequence>
<dbReference type="Proteomes" id="UP000710385">
    <property type="component" value="Unassembled WGS sequence"/>
</dbReference>
<comment type="caution">
    <text evidence="2">The sequence shown here is derived from an EMBL/GenBank/DDBJ whole genome shotgun (WGS) entry which is preliminary data.</text>
</comment>
<evidence type="ECO:0000313" key="2">
    <source>
        <dbReference type="EMBL" id="MBE7525824.1"/>
    </source>
</evidence>